<evidence type="ECO:0000313" key="1">
    <source>
        <dbReference type="EMBL" id="ALI34701.1"/>
    </source>
</evidence>
<keyword evidence="2" id="KW-1185">Reference proteome</keyword>
<proteinExistence type="predicted"/>
<dbReference type="Proteomes" id="UP000058925">
    <property type="component" value="Chromosome"/>
</dbReference>
<organism evidence="1 2">
    <name type="scientific">Candidatus Nitrosocosmicus oleophilus</name>
    <dbReference type="NCBI Taxonomy" id="1353260"/>
    <lineage>
        <taxon>Archaea</taxon>
        <taxon>Nitrososphaerota</taxon>
        <taxon>Nitrososphaeria</taxon>
        <taxon>Nitrososphaerales</taxon>
        <taxon>Nitrososphaeraceae</taxon>
        <taxon>Candidatus Nitrosocosmicus</taxon>
    </lineage>
</organism>
<sequence>MPNNTVFVGVYHHLKGLTLDIGTLEKAWIGIKKKLKFLMREMGFEPTDP</sequence>
<accession>A0A654LWS9</accession>
<dbReference type="EMBL" id="CP012850">
    <property type="protein sequence ID" value="ALI34701.1"/>
    <property type="molecule type" value="Genomic_DNA"/>
</dbReference>
<dbReference type="KEGG" id="taa:NMY3_00489"/>
<protein>
    <submittedName>
        <fullName evidence="1">Uncharacterized protein</fullName>
    </submittedName>
</protein>
<dbReference type="AlphaFoldDB" id="A0A654LWS9"/>
<name>A0A654LWS9_9ARCH</name>
<gene>
    <name evidence="1" type="ORF">NMY3_00489</name>
</gene>
<evidence type="ECO:0000313" key="2">
    <source>
        <dbReference type="Proteomes" id="UP000058925"/>
    </source>
</evidence>
<reference evidence="2" key="1">
    <citation type="submission" date="2015-10" db="EMBL/GenBank/DDBJ databases">
        <title>Niche specialization of a soil ammonia-oxidizing archaeon, Candidatus Nitrosocosmicus oleophilus.</title>
        <authorList>
            <person name="Jung M.-Y."/>
            <person name="Rhee S.-K."/>
        </authorList>
    </citation>
    <scope>NUCLEOTIDE SEQUENCE [LARGE SCALE GENOMIC DNA]</scope>
    <source>
        <strain evidence="2">MY3</strain>
    </source>
</reference>